<reference evidence="5 6" key="1">
    <citation type="submission" date="2019-07" db="EMBL/GenBank/DDBJ databases">
        <title>Whole genome shotgun sequence of Segetibacter aerophilus NBRC 106135.</title>
        <authorList>
            <person name="Hosoyama A."/>
            <person name="Uohara A."/>
            <person name="Ohji S."/>
            <person name="Ichikawa N."/>
        </authorList>
    </citation>
    <scope>NUCLEOTIDE SEQUENCE [LARGE SCALE GENOMIC DNA]</scope>
    <source>
        <strain evidence="5 6">NBRC 106135</strain>
    </source>
</reference>
<sequence length="245" mass="27300">MLTKNELKYIQSLYHKKQRDQDGLFIAEGPKLAEELINSEFEIKHVYAVREWVQRNPTVKALVTEISEIELSRVSNLQTPNEVVIVAKQTQTIGEPILKENLTIVLDGIQDPGNMGTIIRIADWFGISQIVCSNDCVEIYNPKVVQSTMGSILRVRCWYKDFEAWEFRNEVPFFGALLNGENIYGTKKATEGVVVIGNESKGIREPMLSNITHPVTIPRTGAAESLNAAVATGIIVGCLVNLQGQ</sequence>
<organism evidence="5 6">
    <name type="scientific">Segetibacter aerophilus</name>
    <dbReference type="NCBI Taxonomy" id="670293"/>
    <lineage>
        <taxon>Bacteria</taxon>
        <taxon>Pseudomonadati</taxon>
        <taxon>Bacteroidota</taxon>
        <taxon>Chitinophagia</taxon>
        <taxon>Chitinophagales</taxon>
        <taxon>Chitinophagaceae</taxon>
        <taxon>Segetibacter</taxon>
    </lineage>
</organism>
<protein>
    <submittedName>
        <fullName evidence="5">tRNA/rRNA methyltransferase</fullName>
    </submittedName>
</protein>
<dbReference type="GO" id="GO:0006396">
    <property type="term" value="P:RNA processing"/>
    <property type="evidence" value="ECO:0007669"/>
    <property type="project" value="InterPro"/>
</dbReference>
<evidence type="ECO:0000259" key="4">
    <source>
        <dbReference type="SMART" id="SM00967"/>
    </source>
</evidence>
<dbReference type="PANTHER" id="PTHR43191">
    <property type="entry name" value="RRNA METHYLTRANSFERASE 3"/>
    <property type="match status" value="1"/>
</dbReference>
<gene>
    <name evidence="5" type="ORF">SAE01_24890</name>
</gene>
<dbReference type="Gene3D" id="3.40.1280.10">
    <property type="match status" value="1"/>
</dbReference>
<dbReference type="InterPro" id="IPR053888">
    <property type="entry name" value="MRM3-like_sub_bind"/>
</dbReference>
<comment type="caution">
    <text evidence="5">The sequence shown here is derived from an EMBL/GenBank/DDBJ whole genome shotgun (WGS) entry which is preliminary data.</text>
</comment>
<dbReference type="CDD" id="cd18109">
    <property type="entry name" value="SpoU-like_RNA-MTase"/>
    <property type="match status" value="1"/>
</dbReference>
<dbReference type="SUPFAM" id="SSF75217">
    <property type="entry name" value="alpha/beta knot"/>
    <property type="match status" value="1"/>
</dbReference>
<keyword evidence="3 5" id="KW-0808">Transferase</keyword>
<dbReference type="Pfam" id="PF00588">
    <property type="entry name" value="SpoU_methylase"/>
    <property type="match status" value="1"/>
</dbReference>
<proteinExistence type="inferred from homology"/>
<evidence type="ECO:0000313" key="6">
    <source>
        <dbReference type="Proteomes" id="UP000321513"/>
    </source>
</evidence>
<dbReference type="AlphaFoldDB" id="A0A512BDF0"/>
<feature type="domain" description="RNA 2-O ribose methyltransferase substrate binding" evidence="4">
    <location>
        <begin position="26"/>
        <end position="93"/>
    </location>
</feature>
<dbReference type="GO" id="GO:0008173">
    <property type="term" value="F:RNA methyltransferase activity"/>
    <property type="evidence" value="ECO:0007669"/>
    <property type="project" value="InterPro"/>
</dbReference>
<dbReference type="GO" id="GO:0005737">
    <property type="term" value="C:cytoplasm"/>
    <property type="evidence" value="ECO:0007669"/>
    <property type="project" value="UniProtKB-ARBA"/>
</dbReference>
<dbReference type="InterPro" id="IPR013123">
    <property type="entry name" value="SpoU_subst-bd"/>
</dbReference>
<dbReference type="GO" id="GO:0003723">
    <property type="term" value="F:RNA binding"/>
    <property type="evidence" value="ECO:0007669"/>
    <property type="project" value="InterPro"/>
</dbReference>
<accession>A0A512BDF0</accession>
<evidence type="ECO:0000256" key="3">
    <source>
        <dbReference type="ARBA" id="ARBA00022679"/>
    </source>
</evidence>
<keyword evidence="6" id="KW-1185">Reference proteome</keyword>
<dbReference type="Proteomes" id="UP000321513">
    <property type="component" value="Unassembled WGS sequence"/>
</dbReference>
<dbReference type="PANTHER" id="PTHR43191:SF2">
    <property type="entry name" value="RRNA METHYLTRANSFERASE 3, MITOCHONDRIAL"/>
    <property type="match status" value="1"/>
</dbReference>
<dbReference type="InterPro" id="IPR001537">
    <property type="entry name" value="SpoU_MeTrfase"/>
</dbReference>
<keyword evidence="2 5" id="KW-0489">Methyltransferase</keyword>
<evidence type="ECO:0000256" key="1">
    <source>
        <dbReference type="ARBA" id="ARBA00007228"/>
    </source>
</evidence>
<dbReference type="Pfam" id="PF22435">
    <property type="entry name" value="MRM3-like_sub_bind"/>
    <property type="match status" value="1"/>
</dbReference>
<dbReference type="RefSeq" id="WP_147204104.1">
    <property type="nucleotide sequence ID" value="NZ_BJYT01000008.1"/>
</dbReference>
<dbReference type="EMBL" id="BJYT01000008">
    <property type="protein sequence ID" value="GEO09993.1"/>
    <property type="molecule type" value="Genomic_DNA"/>
</dbReference>
<evidence type="ECO:0000313" key="5">
    <source>
        <dbReference type="EMBL" id="GEO09993.1"/>
    </source>
</evidence>
<dbReference type="InterPro" id="IPR051259">
    <property type="entry name" value="rRNA_Methyltransferase"/>
</dbReference>
<dbReference type="InterPro" id="IPR029026">
    <property type="entry name" value="tRNA_m1G_MTases_N"/>
</dbReference>
<dbReference type="InterPro" id="IPR029028">
    <property type="entry name" value="Alpha/beta_knot_MTases"/>
</dbReference>
<dbReference type="SUPFAM" id="SSF55315">
    <property type="entry name" value="L30e-like"/>
    <property type="match status" value="1"/>
</dbReference>
<dbReference type="InterPro" id="IPR029064">
    <property type="entry name" value="Ribosomal_eL30-like_sf"/>
</dbReference>
<dbReference type="OrthoDB" id="9785673at2"/>
<evidence type="ECO:0000256" key="2">
    <source>
        <dbReference type="ARBA" id="ARBA00022603"/>
    </source>
</evidence>
<dbReference type="Gene3D" id="3.30.1330.30">
    <property type="match status" value="1"/>
</dbReference>
<name>A0A512BDF0_9BACT</name>
<comment type="similarity">
    <text evidence="1">Belongs to the class IV-like SAM-binding methyltransferase superfamily. RNA methyltransferase TrmH family.</text>
</comment>
<dbReference type="GO" id="GO:0032259">
    <property type="term" value="P:methylation"/>
    <property type="evidence" value="ECO:0007669"/>
    <property type="project" value="UniProtKB-KW"/>
</dbReference>
<dbReference type="SMART" id="SM00967">
    <property type="entry name" value="SpoU_sub_bind"/>
    <property type="match status" value="1"/>
</dbReference>